<dbReference type="Proteomes" id="UP001524642">
    <property type="component" value="Unassembled WGS sequence"/>
</dbReference>
<sequence length="328" mass="34444">MAMFLVTGGCGFIGSHLCAALRARGHGVRVLDDLSSGSEANLAPGSKLLLGDVCQPMALREALAGVDGCFHLAAIASVQRGERDWLGAHRTNLSATIALLEAARGLRIPVVYASSAAVYGSNGSLPLHEDSATRPLSAYGADKLGCEQHARVAGHVHGVPTVGLRFFNVFGPRQDPASPYSGVISIFCDRLLRNEPLTVFGDGEQTRDFIFVEDVVRALLAAMDHVDIAAPVYNICTGHGVSVLELASLVAELCGVKAEIVRQPARAGEVRHSIGSALRARERLGLGSTVAIQDGLEATLAWMRAGRPGLAPSARPAVSARTPMWSGL</sequence>
<name>A0ABT1XAL1_9PROT</name>
<accession>A0ABT1XAL1</accession>
<dbReference type="Gene3D" id="3.40.50.720">
    <property type="entry name" value="NAD(P)-binding Rossmann-like Domain"/>
    <property type="match status" value="1"/>
</dbReference>
<organism evidence="4 5">
    <name type="scientific">Roseomonas populi</name>
    <dbReference type="NCBI Taxonomy" id="3121582"/>
    <lineage>
        <taxon>Bacteria</taxon>
        <taxon>Pseudomonadati</taxon>
        <taxon>Pseudomonadota</taxon>
        <taxon>Alphaproteobacteria</taxon>
        <taxon>Acetobacterales</taxon>
        <taxon>Roseomonadaceae</taxon>
        <taxon>Roseomonas</taxon>
    </lineage>
</organism>
<feature type="domain" description="NAD-dependent epimerase/dehydratase" evidence="3">
    <location>
        <begin position="5"/>
        <end position="236"/>
    </location>
</feature>
<reference evidence="4 5" key="1">
    <citation type="submission" date="2022-06" db="EMBL/GenBank/DDBJ databases">
        <title>Roseomonas CN29.</title>
        <authorList>
            <person name="Cheng Y."/>
            <person name="He X."/>
        </authorList>
    </citation>
    <scope>NUCLEOTIDE SEQUENCE [LARGE SCALE GENOMIC DNA]</scope>
    <source>
        <strain evidence="4 5">CN29</strain>
    </source>
</reference>
<dbReference type="InterPro" id="IPR036291">
    <property type="entry name" value="NAD(P)-bd_dom_sf"/>
</dbReference>
<evidence type="ECO:0000313" key="4">
    <source>
        <dbReference type="EMBL" id="MCR0985115.1"/>
    </source>
</evidence>
<dbReference type="SUPFAM" id="SSF51735">
    <property type="entry name" value="NAD(P)-binding Rossmann-fold domains"/>
    <property type="match status" value="1"/>
</dbReference>
<evidence type="ECO:0000256" key="2">
    <source>
        <dbReference type="ARBA" id="ARBA00007637"/>
    </source>
</evidence>
<comment type="pathway">
    <text evidence="1">Bacterial outer membrane biogenesis; LPS O-antigen biosynthesis.</text>
</comment>
<gene>
    <name evidence="4" type="ORF">NRP21_23980</name>
</gene>
<comment type="similarity">
    <text evidence="2">Belongs to the NAD(P)-dependent epimerase/dehydratase family.</text>
</comment>
<evidence type="ECO:0000313" key="5">
    <source>
        <dbReference type="Proteomes" id="UP001524642"/>
    </source>
</evidence>
<keyword evidence="5" id="KW-1185">Reference proteome</keyword>
<dbReference type="PANTHER" id="PTHR43000">
    <property type="entry name" value="DTDP-D-GLUCOSE 4,6-DEHYDRATASE-RELATED"/>
    <property type="match status" value="1"/>
</dbReference>
<evidence type="ECO:0000256" key="1">
    <source>
        <dbReference type="ARBA" id="ARBA00005125"/>
    </source>
</evidence>
<dbReference type="InterPro" id="IPR001509">
    <property type="entry name" value="Epimerase_deHydtase"/>
</dbReference>
<evidence type="ECO:0000259" key="3">
    <source>
        <dbReference type="Pfam" id="PF01370"/>
    </source>
</evidence>
<dbReference type="RefSeq" id="WP_257718768.1">
    <property type="nucleotide sequence ID" value="NZ_JANJOU010000029.1"/>
</dbReference>
<proteinExistence type="inferred from homology"/>
<dbReference type="Gene3D" id="3.90.25.10">
    <property type="entry name" value="UDP-galactose 4-epimerase, domain 1"/>
    <property type="match status" value="1"/>
</dbReference>
<protein>
    <submittedName>
        <fullName evidence="4">NAD-dependent epimerase/dehydratase family protein</fullName>
    </submittedName>
</protein>
<comment type="caution">
    <text evidence="4">The sequence shown here is derived from an EMBL/GenBank/DDBJ whole genome shotgun (WGS) entry which is preliminary data.</text>
</comment>
<dbReference type="EMBL" id="JANJOU010000029">
    <property type="protein sequence ID" value="MCR0985115.1"/>
    <property type="molecule type" value="Genomic_DNA"/>
</dbReference>
<dbReference type="Pfam" id="PF01370">
    <property type="entry name" value="Epimerase"/>
    <property type="match status" value="1"/>
</dbReference>